<evidence type="ECO:0000313" key="2">
    <source>
        <dbReference type="EMBL" id="BAZ92672.1"/>
    </source>
</evidence>
<protein>
    <submittedName>
        <fullName evidence="2">Pyruvate/2-oxoglutarate dehydrogenase complex</fullName>
    </submittedName>
</protein>
<keyword evidence="1" id="KW-0732">Signal</keyword>
<keyword evidence="2" id="KW-0670">Pyruvate</keyword>
<name>A0A1Z4VML0_9GAMM</name>
<dbReference type="InterPro" id="IPR027828">
    <property type="entry name" value="DUF4465"/>
</dbReference>
<keyword evidence="3" id="KW-1185">Reference proteome</keyword>
<evidence type="ECO:0000256" key="1">
    <source>
        <dbReference type="SAM" id="SignalP"/>
    </source>
</evidence>
<evidence type="ECO:0000313" key="3">
    <source>
        <dbReference type="Proteomes" id="UP000218765"/>
    </source>
</evidence>
<gene>
    <name evidence="2" type="ORF">FOKN1_0268</name>
</gene>
<dbReference type="RefSeq" id="WP_096363973.1">
    <property type="nucleotide sequence ID" value="NZ_AP018052.1"/>
</dbReference>
<accession>A0A1Z4VML0</accession>
<feature type="chain" id="PRO_5012961414" evidence="1">
    <location>
        <begin position="24"/>
        <end position="274"/>
    </location>
</feature>
<feature type="signal peptide" evidence="1">
    <location>
        <begin position="1"/>
        <end position="23"/>
    </location>
</feature>
<dbReference type="Pfam" id="PF14717">
    <property type="entry name" value="DUF4465"/>
    <property type="match status" value="1"/>
</dbReference>
<dbReference type="Gene3D" id="2.60.120.1350">
    <property type="entry name" value="Protein of unknown function DUF4465"/>
    <property type="match status" value="1"/>
</dbReference>
<dbReference type="KEGG" id="ttc:FOKN1_0268"/>
<dbReference type="AlphaFoldDB" id="A0A1Z4VML0"/>
<reference evidence="2 3" key="1">
    <citation type="submission" date="2017-05" db="EMBL/GenBank/DDBJ databases">
        <title>Thiocyanate degradation by Thiohalobacter thiocyanaticus FOKN1.</title>
        <authorList>
            <person name="Oshiki M."/>
            <person name="Fukushima T."/>
            <person name="Kawano S."/>
            <person name="Nakagawa J."/>
        </authorList>
    </citation>
    <scope>NUCLEOTIDE SEQUENCE [LARGE SCALE GENOMIC DNA]</scope>
    <source>
        <strain evidence="2 3">FOKN1</strain>
    </source>
</reference>
<dbReference type="OrthoDB" id="5609445at2"/>
<dbReference type="EMBL" id="AP018052">
    <property type="protein sequence ID" value="BAZ92672.1"/>
    <property type="molecule type" value="Genomic_DNA"/>
</dbReference>
<proteinExistence type="predicted"/>
<organism evidence="2 3">
    <name type="scientific">Thiohalobacter thiocyanaticus</name>
    <dbReference type="NCBI Taxonomy" id="585455"/>
    <lineage>
        <taxon>Bacteria</taxon>
        <taxon>Pseudomonadati</taxon>
        <taxon>Pseudomonadota</taxon>
        <taxon>Gammaproteobacteria</taxon>
        <taxon>Thiohalobacterales</taxon>
        <taxon>Thiohalobacteraceae</taxon>
        <taxon>Thiohalobacter</taxon>
    </lineage>
</organism>
<sequence>MQLEQKTALTAGIMLLASGAAGAATVSGFDDLALAPESYHAGVTGALYTPNTTSFTSGPATYYNEATDWGGSTSWQGWAYSNTTDTSTPGYLNQYSAYTGGGYNSSNYGVAFTSTGAASVVSFAQPSQLTGAYFTNTTYAALSMLNGDQFAKQFGGASGDDEDWFRMTITGKDSTDAVTGTLDMYLADYRFSDNSQDYILDAWTWQDLGALGTVSSLEFTLSSSDVGDYGMNTPAYFAMDDLQVSAVPLPPALWLFASGLLLLGRRVRRAAPPA</sequence>
<dbReference type="Proteomes" id="UP000218765">
    <property type="component" value="Chromosome"/>
</dbReference>